<protein>
    <submittedName>
        <fullName evidence="8">TadV</fullName>
    </submittedName>
</protein>
<feature type="transmembrane region" description="Helical" evidence="6">
    <location>
        <begin position="128"/>
        <end position="146"/>
    </location>
</feature>
<name>A0A011NAU8_9PAST</name>
<dbReference type="GO" id="GO:0005886">
    <property type="term" value="C:plasma membrane"/>
    <property type="evidence" value="ECO:0007669"/>
    <property type="project" value="UniProtKB-SubCell"/>
</dbReference>
<evidence type="ECO:0000313" key="8">
    <source>
        <dbReference type="EMBL" id="EXI61737.1"/>
    </source>
</evidence>
<dbReference type="PANTHER" id="PTHR36506">
    <property type="entry name" value="PREFLAGELLIN PEPTIDASE"/>
    <property type="match status" value="1"/>
</dbReference>
<dbReference type="InterPro" id="IPR000045">
    <property type="entry name" value="Prepilin_IV_endopep_pep"/>
</dbReference>
<keyword evidence="5 6" id="KW-0472">Membrane</keyword>
<evidence type="ECO:0000259" key="7">
    <source>
        <dbReference type="Pfam" id="PF01478"/>
    </source>
</evidence>
<feature type="transmembrane region" description="Helical" evidence="6">
    <location>
        <begin position="100"/>
        <end position="122"/>
    </location>
</feature>
<feature type="transmembrane region" description="Helical" evidence="6">
    <location>
        <begin position="58"/>
        <end position="79"/>
    </location>
</feature>
<organism evidence="8 9">
    <name type="scientific">Mannheimia granulomatis</name>
    <dbReference type="NCBI Taxonomy" id="85402"/>
    <lineage>
        <taxon>Bacteria</taxon>
        <taxon>Pseudomonadati</taxon>
        <taxon>Pseudomonadota</taxon>
        <taxon>Gammaproteobacteria</taxon>
        <taxon>Pasteurellales</taxon>
        <taxon>Pasteurellaceae</taxon>
        <taxon>Mannheimia</taxon>
    </lineage>
</organism>
<feature type="transmembrane region" description="Helical" evidence="6">
    <location>
        <begin position="6"/>
        <end position="22"/>
    </location>
</feature>
<keyword evidence="9" id="KW-1185">Reference proteome</keyword>
<dbReference type="PANTHER" id="PTHR36506:SF1">
    <property type="entry name" value="PREFLAGELLIN PEPTIDASE"/>
    <property type="match status" value="1"/>
</dbReference>
<sequence length="148" mass="16617">MAFMLLFHFRSILLAAIILLLIRLSWTDLQQRIISNRIIVVLLCVIIPFSWLTHSTFYFLPALLCLIIGFLLFLCKVIGAGDVKLLSVLMLAIPTEYAPYFLFLTALSGLILIIIGSLFFFRSIREKGLPYGIAISSGFLATVVLFSL</sequence>
<dbReference type="AlphaFoldDB" id="A0A011NAU8"/>
<feature type="domain" description="Prepilin type IV endopeptidase peptidase" evidence="7">
    <location>
        <begin position="16"/>
        <end position="114"/>
    </location>
</feature>
<keyword evidence="4 6" id="KW-1133">Transmembrane helix</keyword>
<dbReference type="EMBL" id="JANJ01000006">
    <property type="protein sequence ID" value="EXI61737.1"/>
    <property type="molecule type" value="Genomic_DNA"/>
</dbReference>
<proteinExistence type="predicted"/>
<gene>
    <name evidence="8" type="ORF">AK33_09125</name>
</gene>
<dbReference type="PATRIC" id="fig|1450449.3.peg.1812"/>
<dbReference type="InterPro" id="IPR052218">
    <property type="entry name" value="Preflagellin_Peptidase"/>
</dbReference>
<evidence type="ECO:0000256" key="4">
    <source>
        <dbReference type="ARBA" id="ARBA00022989"/>
    </source>
</evidence>
<evidence type="ECO:0000313" key="9">
    <source>
        <dbReference type="Proteomes" id="UP000054123"/>
    </source>
</evidence>
<accession>A0A011NAU8</accession>
<evidence type="ECO:0000256" key="2">
    <source>
        <dbReference type="ARBA" id="ARBA00022475"/>
    </source>
</evidence>
<evidence type="ECO:0000256" key="6">
    <source>
        <dbReference type="SAM" id="Phobius"/>
    </source>
</evidence>
<reference evidence="8 9" key="1">
    <citation type="journal article" date="2014" name="Genome Announc.">
        <title>Genome Sequence of a Presumptive Mannheimia haemolytica Strain with an A1/A6-Cross-Reactive Serotype from a White-Tailed Deer (Odocoileus virginianus).</title>
        <authorList>
            <person name="Lawrence P.K."/>
            <person name="Bey R.F."/>
            <person name="Wiener B."/>
            <person name="Kittichotirat W."/>
            <person name="Bumgarner R.E."/>
        </authorList>
    </citation>
    <scope>NUCLEOTIDE SEQUENCE [LARGE SCALE GENOMIC DNA]</scope>
    <source>
        <strain evidence="8 9">PKL10</strain>
    </source>
</reference>
<keyword evidence="2" id="KW-1003">Cell membrane</keyword>
<evidence type="ECO:0000256" key="1">
    <source>
        <dbReference type="ARBA" id="ARBA00004651"/>
    </source>
</evidence>
<dbReference type="GO" id="GO:0004190">
    <property type="term" value="F:aspartic-type endopeptidase activity"/>
    <property type="evidence" value="ECO:0007669"/>
    <property type="project" value="InterPro"/>
</dbReference>
<dbReference type="Gene3D" id="1.20.120.1220">
    <property type="match status" value="1"/>
</dbReference>
<feature type="transmembrane region" description="Helical" evidence="6">
    <location>
        <begin position="34"/>
        <end position="52"/>
    </location>
</feature>
<keyword evidence="3 6" id="KW-0812">Transmembrane</keyword>
<comment type="caution">
    <text evidence="8">The sequence shown here is derived from an EMBL/GenBank/DDBJ whole genome shotgun (WGS) entry which is preliminary data.</text>
</comment>
<dbReference type="STRING" id="1122190.GCA_000621105_00875"/>
<comment type="subcellular location">
    <subcellularLocation>
        <location evidence="1">Cell membrane</location>
        <topology evidence="1">Multi-pass membrane protein</topology>
    </subcellularLocation>
</comment>
<evidence type="ECO:0000256" key="3">
    <source>
        <dbReference type="ARBA" id="ARBA00022692"/>
    </source>
</evidence>
<dbReference type="Pfam" id="PF01478">
    <property type="entry name" value="Peptidase_A24"/>
    <property type="match status" value="1"/>
</dbReference>
<dbReference type="Proteomes" id="UP000054123">
    <property type="component" value="Unassembled WGS sequence"/>
</dbReference>
<evidence type="ECO:0000256" key="5">
    <source>
        <dbReference type="ARBA" id="ARBA00023136"/>
    </source>
</evidence>